<dbReference type="EMBL" id="MT144924">
    <property type="protein sequence ID" value="QJI01441.1"/>
    <property type="molecule type" value="Genomic_DNA"/>
</dbReference>
<evidence type="ECO:0000313" key="1">
    <source>
        <dbReference type="EMBL" id="QJA50678.1"/>
    </source>
</evidence>
<name>A0A6H1ZT38_9ZZZZ</name>
<sequence length="146" mass="16929">MSLTDYSQIEEEIANVPEQEILPANAEVKLRIVKVDSGIIEDQAKTSFGAEWHSVLFDVPSEVNCPMFNHFMWDLNSRDKIDPKQYQQALRSFKEFAEAFNIDYSRPFDWENDLLNLEGWAVLKVVRDKTGEYPDKNGVKNFIVPK</sequence>
<proteinExistence type="predicted"/>
<organism evidence="1">
    <name type="scientific">viral metagenome</name>
    <dbReference type="NCBI Taxonomy" id="1070528"/>
    <lineage>
        <taxon>unclassified sequences</taxon>
        <taxon>metagenomes</taxon>
        <taxon>organismal metagenomes</taxon>
    </lineage>
</organism>
<accession>A0A6H1ZT38</accession>
<protein>
    <submittedName>
        <fullName evidence="1">Uncharacterized protein</fullName>
    </submittedName>
</protein>
<dbReference type="EMBL" id="MT144210">
    <property type="protein sequence ID" value="QJA50678.1"/>
    <property type="molecule type" value="Genomic_DNA"/>
</dbReference>
<reference evidence="1" key="1">
    <citation type="submission" date="2020-03" db="EMBL/GenBank/DDBJ databases">
        <title>The deep terrestrial virosphere.</title>
        <authorList>
            <person name="Holmfeldt K."/>
            <person name="Nilsson E."/>
            <person name="Simone D."/>
            <person name="Lopez-Fernandez M."/>
            <person name="Wu X."/>
            <person name="de Brujin I."/>
            <person name="Lundin D."/>
            <person name="Andersson A."/>
            <person name="Bertilsson S."/>
            <person name="Dopson M."/>
        </authorList>
    </citation>
    <scope>NUCLEOTIDE SEQUENCE</scope>
    <source>
        <strain evidence="1">TM448A01855</strain>
        <strain evidence="2">TM448B02564</strain>
    </source>
</reference>
<evidence type="ECO:0000313" key="2">
    <source>
        <dbReference type="EMBL" id="QJI01441.1"/>
    </source>
</evidence>
<dbReference type="AlphaFoldDB" id="A0A6H1ZT38"/>
<gene>
    <name evidence="1" type="ORF">TM448A01855_0018</name>
    <name evidence="2" type="ORF">TM448B02564_0002</name>
</gene>